<feature type="compositionally biased region" description="Polar residues" evidence="1">
    <location>
        <begin position="311"/>
        <end position="323"/>
    </location>
</feature>
<dbReference type="AlphaFoldDB" id="A0A6T6ND31"/>
<evidence type="ECO:0000256" key="1">
    <source>
        <dbReference type="SAM" id="MobiDB-lite"/>
    </source>
</evidence>
<evidence type="ECO:0000313" key="2">
    <source>
        <dbReference type="EMBL" id="CAD8819780.1"/>
    </source>
</evidence>
<reference evidence="2" key="1">
    <citation type="submission" date="2021-01" db="EMBL/GenBank/DDBJ databases">
        <authorList>
            <person name="Corre E."/>
            <person name="Pelletier E."/>
            <person name="Niang G."/>
            <person name="Scheremetjew M."/>
            <person name="Finn R."/>
            <person name="Kale V."/>
            <person name="Holt S."/>
            <person name="Cochrane G."/>
            <person name="Meng A."/>
            <person name="Brown T."/>
            <person name="Cohen L."/>
        </authorList>
    </citation>
    <scope>NUCLEOTIDE SEQUENCE</scope>
    <source>
        <strain evidence="2">CCMP3278</strain>
    </source>
</reference>
<protein>
    <submittedName>
        <fullName evidence="2">Uncharacterized protein</fullName>
    </submittedName>
</protein>
<name>A0A6T6ND31_9RHOD</name>
<feature type="region of interest" description="Disordered" evidence="1">
    <location>
        <begin position="300"/>
        <end position="330"/>
    </location>
</feature>
<dbReference type="EMBL" id="HBFP01005875">
    <property type="protein sequence ID" value="CAD8819781.1"/>
    <property type="molecule type" value="Transcribed_RNA"/>
</dbReference>
<organism evidence="2">
    <name type="scientific">Timspurckia oligopyrenoides</name>
    <dbReference type="NCBI Taxonomy" id="708627"/>
    <lineage>
        <taxon>Eukaryota</taxon>
        <taxon>Rhodophyta</taxon>
        <taxon>Bangiophyceae</taxon>
        <taxon>Porphyridiales</taxon>
        <taxon>Porphyridiaceae</taxon>
        <taxon>Timspurckia</taxon>
    </lineage>
</organism>
<dbReference type="EMBL" id="HBFP01005874">
    <property type="protein sequence ID" value="CAD8819780.1"/>
    <property type="molecule type" value="Transcribed_RNA"/>
</dbReference>
<evidence type="ECO:0000313" key="3">
    <source>
        <dbReference type="EMBL" id="CAD8819781.1"/>
    </source>
</evidence>
<accession>A0A6T6ND31</accession>
<sequence length="330" mass="38168">MEAFVSAPRGASVDLLEKTRWVCGPYQRRYFVVTSRRCKSELYMKMRDWGGFRGPPKIPEEESEIRRSVELLGVCTQRRPSTKVGKELENLVGGVPKEKLQAQQWKLVLQNRVLRGMKEQKMREQGKSHEVEMARRIRSRRGLVNRMLDAVQLPESDEKCSFIFSLLDVQLRNAGFLTPDQEESYRTYISVVPRSMREIVLVRNALSKKQLARRRREKNPPNMPETEVRRVFTKKLLGRVAARGTVGRKTAFLTEILGAFPRNKAVARAWMKRIEHARYMQKKNEKRAAKKALVESIRAARAAKRRERELQSQATDTANTTTRSSDEPAI</sequence>
<proteinExistence type="predicted"/>
<gene>
    <name evidence="2" type="ORF">TOLI1172_LOCUS4169</name>
    <name evidence="3" type="ORF">TOLI1172_LOCUS4170</name>
</gene>